<name>A0ABV8YN26_9ACTN</name>
<comment type="caution">
    <text evidence="1">The sequence shown here is derived from an EMBL/GenBank/DDBJ whole genome shotgun (WGS) entry which is preliminary data.</text>
</comment>
<accession>A0ABV8YN26</accession>
<reference evidence="2" key="1">
    <citation type="journal article" date="2019" name="Int. J. Syst. Evol. Microbiol.">
        <title>The Global Catalogue of Microorganisms (GCM) 10K type strain sequencing project: providing services to taxonomists for standard genome sequencing and annotation.</title>
        <authorList>
            <consortium name="The Broad Institute Genomics Platform"/>
            <consortium name="The Broad Institute Genome Sequencing Center for Infectious Disease"/>
            <person name="Wu L."/>
            <person name="Ma J."/>
        </authorList>
    </citation>
    <scope>NUCLEOTIDE SEQUENCE [LARGE SCALE GENOMIC DNA]</scope>
    <source>
        <strain evidence="2">DT43</strain>
    </source>
</reference>
<evidence type="ECO:0000313" key="2">
    <source>
        <dbReference type="Proteomes" id="UP001596012"/>
    </source>
</evidence>
<keyword evidence="2" id="KW-1185">Reference proteome</keyword>
<dbReference type="Proteomes" id="UP001596012">
    <property type="component" value="Unassembled WGS sequence"/>
</dbReference>
<gene>
    <name evidence="1" type="ORF">ACFPH6_19530</name>
</gene>
<sequence length="70" mass="7532">MTHATTPTRARERAKMTIRVYTVSSDGVASEPRATVSVPYGPEPLPPLGDNGIRYPACACPLHRKVGAVR</sequence>
<protein>
    <submittedName>
        <fullName evidence="1">Uncharacterized protein</fullName>
    </submittedName>
</protein>
<organism evidence="1 2">
    <name type="scientific">Streptomyces xiangluensis</name>
    <dbReference type="NCBI Taxonomy" id="2665720"/>
    <lineage>
        <taxon>Bacteria</taxon>
        <taxon>Bacillati</taxon>
        <taxon>Actinomycetota</taxon>
        <taxon>Actinomycetes</taxon>
        <taxon>Kitasatosporales</taxon>
        <taxon>Streptomycetaceae</taxon>
        <taxon>Streptomyces</taxon>
    </lineage>
</organism>
<dbReference type="EMBL" id="JBHSFG010000029">
    <property type="protein sequence ID" value="MFC4466692.1"/>
    <property type="molecule type" value="Genomic_DNA"/>
</dbReference>
<evidence type="ECO:0000313" key="1">
    <source>
        <dbReference type="EMBL" id="MFC4466692.1"/>
    </source>
</evidence>
<dbReference type="RefSeq" id="WP_386343324.1">
    <property type="nucleotide sequence ID" value="NZ_JBHSFG010000029.1"/>
</dbReference>
<proteinExistence type="predicted"/>